<reference evidence="3 4" key="1">
    <citation type="submission" date="2016-10" db="EMBL/GenBank/DDBJ databases">
        <authorList>
            <person name="de Groot N.N."/>
        </authorList>
    </citation>
    <scope>NUCLEOTIDE SEQUENCE [LARGE SCALE GENOMIC DNA]</scope>
    <source>
        <strain evidence="3 4">DSM 18438</strain>
    </source>
</reference>
<dbReference type="OrthoDB" id="5294247at2"/>
<proteinExistence type="inferred from homology"/>
<dbReference type="EMBL" id="FOLH01000004">
    <property type="protein sequence ID" value="SFC34371.1"/>
    <property type="molecule type" value="Genomic_DNA"/>
</dbReference>
<name>A0A1I1IEH3_9GAMM</name>
<dbReference type="Proteomes" id="UP000199058">
    <property type="component" value="Unassembled WGS sequence"/>
</dbReference>
<dbReference type="PANTHER" id="PTHR35024">
    <property type="entry name" value="HYPOTHETICAL CYTOSOLIC PROTEIN"/>
    <property type="match status" value="1"/>
</dbReference>
<sequence length="195" mass="20604">MFGKNAPPSNHFDTLISSKAEIVGDIHFSGGLHIDGRVYGNIIADDESKAVLRVSDKGVVEGEVSVPHVIVNGAIVGDVHSCEHIELAAKAAIKGNVFYNTIEMVMGAQVEGRMAHRYKSIKGSEKPKMPKQVTREKPIPSQALTAEGKDQQAKEQQAKDAAVQPKPAVAAAVAPASDKPGQSSSTSSDKPTAQK</sequence>
<keyword evidence="4" id="KW-1185">Reference proteome</keyword>
<dbReference type="Pfam" id="PF04519">
    <property type="entry name" value="Bactofilin"/>
    <property type="match status" value="1"/>
</dbReference>
<protein>
    <submittedName>
        <fullName evidence="3">Protein CcmA, bactofilin family</fullName>
    </submittedName>
</protein>
<accession>A0A1I1IEH3</accession>
<gene>
    <name evidence="3" type="ORF">SAMN05660443_2376</name>
</gene>
<feature type="compositionally biased region" description="Low complexity" evidence="2">
    <location>
        <begin position="159"/>
        <end position="179"/>
    </location>
</feature>
<dbReference type="InterPro" id="IPR007607">
    <property type="entry name" value="BacA/B"/>
</dbReference>
<evidence type="ECO:0000256" key="1">
    <source>
        <dbReference type="ARBA" id="ARBA00044755"/>
    </source>
</evidence>
<dbReference type="PANTHER" id="PTHR35024:SF4">
    <property type="entry name" value="POLYMER-FORMING CYTOSKELETAL PROTEIN"/>
    <property type="match status" value="1"/>
</dbReference>
<feature type="compositionally biased region" description="Basic and acidic residues" evidence="2">
    <location>
        <begin position="147"/>
        <end position="158"/>
    </location>
</feature>
<evidence type="ECO:0000256" key="2">
    <source>
        <dbReference type="SAM" id="MobiDB-lite"/>
    </source>
</evidence>
<organism evidence="3 4">
    <name type="scientific">Marinospirillum celere</name>
    <dbReference type="NCBI Taxonomy" id="1122252"/>
    <lineage>
        <taxon>Bacteria</taxon>
        <taxon>Pseudomonadati</taxon>
        <taxon>Pseudomonadota</taxon>
        <taxon>Gammaproteobacteria</taxon>
        <taxon>Oceanospirillales</taxon>
        <taxon>Oceanospirillaceae</taxon>
        <taxon>Marinospirillum</taxon>
    </lineage>
</organism>
<dbReference type="RefSeq" id="WP_091963854.1">
    <property type="nucleotide sequence ID" value="NZ_FOLH01000004.1"/>
</dbReference>
<feature type="compositionally biased region" description="Basic and acidic residues" evidence="2">
    <location>
        <begin position="122"/>
        <end position="138"/>
    </location>
</feature>
<feature type="region of interest" description="Disordered" evidence="2">
    <location>
        <begin position="120"/>
        <end position="195"/>
    </location>
</feature>
<dbReference type="STRING" id="1122252.SAMN05660443_2376"/>
<evidence type="ECO:0000313" key="4">
    <source>
        <dbReference type="Proteomes" id="UP000199058"/>
    </source>
</evidence>
<comment type="similarity">
    <text evidence="1">Belongs to the bactofilin family.</text>
</comment>
<evidence type="ECO:0000313" key="3">
    <source>
        <dbReference type="EMBL" id="SFC34371.1"/>
    </source>
</evidence>
<dbReference type="AlphaFoldDB" id="A0A1I1IEH3"/>
<feature type="compositionally biased region" description="Polar residues" evidence="2">
    <location>
        <begin position="180"/>
        <end position="195"/>
    </location>
</feature>